<dbReference type="Proteomes" id="UP001265700">
    <property type="component" value="Unassembled WGS sequence"/>
</dbReference>
<feature type="transmembrane region" description="Helical" evidence="5">
    <location>
        <begin position="374"/>
        <end position="391"/>
    </location>
</feature>
<dbReference type="EMBL" id="JAVDWU010000008">
    <property type="protein sequence ID" value="MDR7151698.1"/>
    <property type="molecule type" value="Genomic_DNA"/>
</dbReference>
<feature type="transmembrane region" description="Helical" evidence="5">
    <location>
        <begin position="271"/>
        <end position="296"/>
    </location>
</feature>
<dbReference type="RefSeq" id="WP_310319549.1">
    <property type="nucleotide sequence ID" value="NZ_JAVDWU010000008.1"/>
</dbReference>
<evidence type="ECO:0000256" key="1">
    <source>
        <dbReference type="ARBA" id="ARBA00004141"/>
    </source>
</evidence>
<dbReference type="PROSITE" id="PS50801">
    <property type="entry name" value="STAS"/>
    <property type="match status" value="1"/>
</dbReference>
<dbReference type="Gene3D" id="3.30.750.24">
    <property type="entry name" value="STAS domain"/>
    <property type="match status" value="1"/>
</dbReference>
<feature type="transmembrane region" description="Helical" evidence="5">
    <location>
        <begin position="135"/>
        <end position="161"/>
    </location>
</feature>
<feature type="transmembrane region" description="Helical" evidence="5">
    <location>
        <begin position="92"/>
        <end position="123"/>
    </location>
</feature>
<sequence>MKTPFSAHLHDWFPVLRWARGYGRESFTGDLTAAAIVTLLLIPQSLAYALLAGMPAVTGLYASMLPLVVYALMGSSHVLAVGPAALRSIMSAAALGAVVAVGGASFVAASAVLALLVGALLLFMGALRMGFVSGFLSHPVLSGFISASGILIIGSQLQHLLGLPLQGHDVVTLLTQVANQWSAVHGLTLVVSMVAMLALLGIRFHLKRLLMAVGLAAPQADLLTKAAPLLLLILSIVLTTWLGWDQQGLAVVGFIPSGLPTLDLSPLATDWWPLVKALFLPALLISLVSFVESVSVAQTFASRRRERVDPNAEMRSLGAANFAAGLTGGFSIGASFSRTVVAADGGGRTAAWGIYTALMLAATALFFTPYLRNLPLAVLAATIVVAVYSLVDVPSFKRVWRYSKVDFTAQALTFAVTLLIDLVTGLVVGVLVSLVLHLWRSSRPHIATVGRVPGTEHYRNVHRHEVETHPEILGLRVDESLYFANARFLEDQVAALVALNPAVKHVVLQCTAVNDIDASALESLGTIVQRLRDAGVQLHLSEVKGPVMDRLKRSDFLDHLTGQVFFTHHQAVTALTAPATPPEG</sequence>
<feature type="transmembrane region" description="Helical" evidence="5">
    <location>
        <begin position="31"/>
        <end position="52"/>
    </location>
</feature>
<evidence type="ECO:0000259" key="6">
    <source>
        <dbReference type="PROSITE" id="PS50801"/>
    </source>
</evidence>
<dbReference type="NCBIfam" id="TIGR00815">
    <property type="entry name" value="sulP"/>
    <property type="match status" value="1"/>
</dbReference>
<dbReference type="InterPro" id="IPR002645">
    <property type="entry name" value="STAS_dom"/>
</dbReference>
<dbReference type="CDD" id="cd07042">
    <property type="entry name" value="STAS_SulP_like_sulfate_transporter"/>
    <property type="match status" value="1"/>
</dbReference>
<keyword evidence="3 5" id="KW-1133">Transmembrane helix</keyword>
<keyword evidence="4 5" id="KW-0472">Membrane</keyword>
<dbReference type="Pfam" id="PF00916">
    <property type="entry name" value="Sulfate_transp"/>
    <property type="match status" value="1"/>
</dbReference>
<dbReference type="InterPro" id="IPR036513">
    <property type="entry name" value="STAS_dom_sf"/>
</dbReference>
<keyword evidence="2 5" id="KW-0812">Transmembrane</keyword>
<evidence type="ECO:0000313" key="8">
    <source>
        <dbReference type="Proteomes" id="UP001265700"/>
    </source>
</evidence>
<dbReference type="InterPro" id="IPR011547">
    <property type="entry name" value="SLC26A/SulP_dom"/>
</dbReference>
<evidence type="ECO:0000256" key="5">
    <source>
        <dbReference type="SAM" id="Phobius"/>
    </source>
</evidence>
<keyword evidence="8" id="KW-1185">Reference proteome</keyword>
<protein>
    <submittedName>
        <fullName evidence="7">SulP family sulfate permease</fullName>
    </submittedName>
</protein>
<dbReference type="PANTHER" id="PTHR11814">
    <property type="entry name" value="SULFATE TRANSPORTER"/>
    <property type="match status" value="1"/>
</dbReference>
<feature type="transmembrane region" description="Helical" evidence="5">
    <location>
        <begin position="317"/>
        <end position="337"/>
    </location>
</feature>
<comment type="caution">
    <text evidence="7">The sequence shown here is derived from an EMBL/GenBank/DDBJ whole genome shotgun (WGS) entry which is preliminary data.</text>
</comment>
<reference evidence="7 8" key="1">
    <citation type="submission" date="2023-07" db="EMBL/GenBank/DDBJ databases">
        <title>Sorghum-associated microbial communities from plants grown in Nebraska, USA.</title>
        <authorList>
            <person name="Schachtman D."/>
        </authorList>
    </citation>
    <scope>NUCLEOTIDE SEQUENCE [LARGE SCALE GENOMIC DNA]</scope>
    <source>
        <strain evidence="7 8">4249</strain>
    </source>
</reference>
<proteinExistence type="predicted"/>
<evidence type="ECO:0000256" key="2">
    <source>
        <dbReference type="ARBA" id="ARBA00022692"/>
    </source>
</evidence>
<evidence type="ECO:0000256" key="3">
    <source>
        <dbReference type="ARBA" id="ARBA00022989"/>
    </source>
</evidence>
<organism evidence="7 8">
    <name type="scientific">Hydrogenophaga palleronii</name>
    <dbReference type="NCBI Taxonomy" id="65655"/>
    <lineage>
        <taxon>Bacteria</taxon>
        <taxon>Pseudomonadati</taxon>
        <taxon>Pseudomonadota</taxon>
        <taxon>Betaproteobacteria</taxon>
        <taxon>Burkholderiales</taxon>
        <taxon>Comamonadaceae</taxon>
        <taxon>Hydrogenophaga</taxon>
    </lineage>
</organism>
<feature type="transmembrane region" description="Helical" evidence="5">
    <location>
        <begin position="349"/>
        <end position="367"/>
    </location>
</feature>
<accession>A0ABU1WQW3</accession>
<gene>
    <name evidence="7" type="ORF">J2W49_003674</name>
</gene>
<dbReference type="SUPFAM" id="SSF52091">
    <property type="entry name" value="SpoIIaa-like"/>
    <property type="match status" value="1"/>
</dbReference>
<feature type="transmembrane region" description="Helical" evidence="5">
    <location>
        <begin position="222"/>
        <end position="244"/>
    </location>
</feature>
<name>A0ABU1WQW3_9BURK</name>
<dbReference type="InterPro" id="IPR001902">
    <property type="entry name" value="SLC26A/SulP_fam"/>
</dbReference>
<evidence type="ECO:0000256" key="4">
    <source>
        <dbReference type="ARBA" id="ARBA00023136"/>
    </source>
</evidence>
<feature type="transmembrane region" description="Helical" evidence="5">
    <location>
        <begin position="64"/>
        <end position="86"/>
    </location>
</feature>
<dbReference type="Pfam" id="PF01740">
    <property type="entry name" value="STAS"/>
    <property type="match status" value="1"/>
</dbReference>
<evidence type="ECO:0000313" key="7">
    <source>
        <dbReference type="EMBL" id="MDR7151698.1"/>
    </source>
</evidence>
<feature type="transmembrane region" description="Helical" evidence="5">
    <location>
        <begin position="181"/>
        <end position="202"/>
    </location>
</feature>
<feature type="transmembrane region" description="Helical" evidence="5">
    <location>
        <begin position="411"/>
        <end position="436"/>
    </location>
</feature>
<comment type="subcellular location">
    <subcellularLocation>
        <location evidence="1">Membrane</location>
        <topology evidence="1">Multi-pass membrane protein</topology>
    </subcellularLocation>
</comment>
<feature type="domain" description="STAS" evidence="6">
    <location>
        <begin position="462"/>
        <end position="575"/>
    </location>
</feature>